<feature type="transmembrane region" description="Helical" evidence="1">
    <location>
        <begin position="97"/>
        <end position="115"/>
    </location>
</feature>
<feature type="domain" description="GPI ethanolamine phosphate transferase 2 C-terminal" evidence="2">
    <location>
        <begin position="1"/>
        <end position="107"/>
    </location>
</feature>
<dbReference type="EMBL" id="UYRU01005460">
    <property type="protein sequence ID" value="VDK38821.1"/>
    <property type="molecule type" value="Genomic_DNA"/>
</dbReference>
<dbReference type="AlphaFoldDB" id="A0A3P6R4L6"/>
<dbReference type="OrthoDB" id="272139at2759"/>
<evidence type="ECO:0000313" key="4">
    <source>
        <dbReference type="Proteomes" id="UP000281553"/>
    </source>
</evidence>
<feature type="transmembrane region" description="Helical" evidence="1">
    <location>
        <begin position="62"/>
        <end position="85"/>
    </location>
</feature>
<proteinExistence type="predicted"/>
<dbReference type="InterPro" id="IPR045687">
    <property type="entry name" value="PIGG/GPI7_C"/>
</dbReference>
<keyword evidence="4" id="KW-1185">Reference proteome</keyword>
<protein>
    <recommendedName>
        <fullName evidence="2">GPI ethanolamine phosphate transferase 2 C-terminal domain-containing protein</fullName>
    </recommendedName>
</protein>
<keyword evidence="1" id="KW-0472">Membrane</keyword>
<evidence type="ECO:0000256" key="1">
    <source>
        <dbReference type="SAM" id="Phobius"/>
    </source>
</evidence>
<organism evidence="3 4">
    <name type="scientific">Dibothriocephalus latus</name>
    <name type="common">Fish tapeworm</name>
    <name type="synonym">Diphyllobothrium latum</name>
    <dbReference type="NCBI Taxonomy" id="60516"/>
    <lineage>
        <taxon>Eukaryota</taxon>
        <taxon>Metazoa</taxon>
        <taxon>Spiralia</taxon>
        <taxon>Lophotrochozoa</taxon>
        <taxon>Platyhelminthes</taxon>
        <taxon>Cestoda</taxon>
        <taxon>Eucestoda</taxon>
        <taxon>Diphyllobothriidea</taxon>
        <taxon>Diphyllobothriidae</taxon>
        <taxon>Dibothriocephalus</taxon>
    </lineage>
</organism>
<accession>A0A3P6R4L6</accession>
<name>A0A3P6R4L6_DIBLA</name>
<keyword evidence="1" id="KW-0812">Transmembrane</keyword>
<gene>
    <name evidence="3" type="ORF">DILT_LOCUS985</name>
</gene>
<reference evidence="3 4" key="1">
    <citation type="submission" date="2018-11" db="EMBL/GenBank/DDBJ databases">
        <authorList>
            <consortium name="Pathogen Informatics"/>
        </authorList>
    </citation>
    <scope>NUCLEOTIDE SEQUENCE [LARGE SCALE GENOMIC DNA]</scope>
</reference>
<dbReference type="Pfam" id="PF19316">
    <property type="entry name" value="PIGO_PIGG"/>
    <property type="match status" value="1"/>
</dbReference>
<sequence length="118" mass="13321">MSAGYVGLSGHSDPIFLLLTASYTFAGPIFWQLSLFYRFFASRLQRTRGLKWNTSNGLKSRFGSLSLGLLTATTTMSATVCFIHYNHPFIWSVFGPKLFYMAALNVVFVPLLFLVEMF</sequence>
<dbReference type="Proteomes" id="UP000281553">
    <property type="component" value="Unassembled WGS sequence"/>
</dbReference>
<evidence type="ECO:0000259" key="2">
    <source>
        <dbReference type="Pfam" id="PF19316"/>
    </source>
</evidence>
<evidence type="ECO:0000313" key="3">
    <source>
        <dbReference type="EMBL" id="VDK38821.1"/>
    </source>
</evidence>
<keyword evidence="1" id="KW-1133">Transmembrane helix</keyword>
<feature type="transmembrane region" description="Helical" evidence="1">
    <location>
        <begin position="15"/>
        <end position="41"/>
    </location>
</feature>